<dbReference type="InterPro" id="IPR051675">
    <property type="entry name" value="Endo/Exo/Phosphatase_dom_1"/>
</dbReference>
<gene>
    <name evidence="2" type="primary">comEA</name>
    <name evidence="2" type="ORF">SAMEA4535761_01905</name>
</gene>
<name>A0A240A801_9CORY</name>
<feature type="domain" description="Helix-hairpin-helix DNA-binding motif class 1" evidence="1">
    <location>
        <begin position="146"/>
        <end position="165"/>
    </location>
</feature>
<dbReference type="Pfam" id="PF12836">
    <property type="entry name" value="HHH_3"/>
    <property type="match status" value="1"/>
</dbReference>
<dbReference type="EMBL" id="LT906467">
    <property type="protein sequence ID" value="SNV79399.1"/>
    <property type="molecule type" value="Genomic_DNA"/>
</dbReference>
<dbReference type="InterPro" id="IPR003583">
    <property type="entry name" value="Hlx-hairpin-Hlx_DNA-bd_motif"/>
</dbReference>
<dbReference type="Gene3D" id="1.10.150.320">
    <property type="entry name" value="Photosystem II 12 kDa extrinsic protein"/>
    <property type="match status" value="1"/>
</dbReference>
<evidence type="ECO:0000313" key="3">
    <source>
        <dbReference type="Proteomes" id="UP000215374"/>
    </source>
</evidence>
<dbReference type="InterPro" id="IPR010994">
    <property type="entry name" value="RuvA_2-like"/>
</dbReference>
<dbReference type="PANTHER" id="PTHR21180:SF32">
    <property type="entry name" value="ENDONUCLEASE_EXONUCLEASE_PHOSPHATASE FAMILY DOMAIN-CONTAINING PROTEIN 1"/>
    <property type="match status" value="1"/>
</dbReference>
<dbReference type="SMART" id="SM00278">
    <property type="entry name" value="HhH1"/>
    <property type="match status" value="2"/>
</dbReference>
<dbReference type="GO" id="GO:0015628">
    <property type="term" value="P:protein secretion by the type II secretion system"/>
    <property type="evidence" value="ECO:0007669"/>
    <property type="project" value="TreeGrafter"/>
</dbReference>
<evidence type="ECO:0000259" key="1">
    <source>
        <dbReference type="SMART" id="SM00278"/>
    </source>
</evidence>
<feature type="domain" description="Helix-hairpin-helix DNA-binding motif class 1" evidence="1">
    <location>
        <begin position="176"/>
        <end position="195"/>
    </location>
</feature>
<dbReference type="SUPFAM" id="SSF47781">
    <property type="entry name" value="RuvA domain 2-like"/>
    <property type="match status" value="1"/>
</dbReference>
<dbReference type="PANTHER" id="PTHR21180">
    <property type="entry name" value="ENDONUCLEASE/EXONUCLEASE/PHOSPHATASE FAMILY DOMAIN-CONTAINING PROTEIN 1"/>
    <property type="match status" value="1"/>
</dbReference>
<protein>
    <submittedName>
        <fullName evidence="2">DNA uptake protein-related DNA-binding protein</fullName>
    </submittedName>
</protein>
<dbReference type="NCBIfam" id="TIGR00426">
    <property type="entry name" value="competence protein ComEA helix-hairpin-helix repeat region"/>
    <property type="match status" value="1"/>
</dbReference>
<dbReference type="AlphaFoldDB" id="A0A240A801"/>
<dbReference type="GO" id="GO:0003677">
    <property type="term" value="F:DNA binding"/>
    <property type="evidence" value="ECO:0007669"/>
    <property type="project" value="UniProtKB-KW"/>
</dbReference>
<sequence length="198" mass="20174">MEYPKPRLSVSPKHACIAVAFVLLAFGAWAFLRASPPPETPTTWDSAATETESAPSGEIVVSVVGEVERPGLVTLPDGARVADALNAASARPDADIYALNQAQLLVDGQQLVVPSVHAGGEAGAQDADASADAGGGVLSLNTATASELTALPGVGEATAQAIVQHRETNGPFAKPEDLMDVKGIGPAKFEALKDLVGL</sequence>
<dbReference type="Pfam" id="PF10531">
    <property type="entry name" value="SLBB"/>
    <property type="match status" value="1"/>
</dbReference>
<accession>A0A240A801</accession>
<dbReference type="Proteomes" id="UP000215374">
    <property type="component" value="Chromosome 1"/>
</dbReference>
<reference evidence="2 3" key="1">
    <citation type="submission" date="2017-06" db="EMBL/GenBank/DDBJ databases">
        <authorList>
            <consortium name="Pathogen Informatics"/>
        </authorList>
    </citation>
    <scope>NUCLEOTIDE SEQUENCE [LARGE SCALE GENOMIC DNA]</scope>
    <source>
        <strain evidence="2 3">NCTC13015</strain>
    </source>
</reference>
<dbReference type="GO" id="GO:0006281">
    <property type="term" value="P:DNA repair"/>
    <property type="evidence" value="ECO:0007669"/>
    <property type="project" value="InterPro"/>
</dbReference>
<organism evidence="2 3">
    <name type="scientific">Corynebacterium imitans</name>
    <dbReference type="NCBI Taxonomy" id="156978"/>
    <lineage>
        <taxon>Bacteria</taxon>
        <taxon>Bacillati</taxon>
        <taxon>Actinomycetota</taxon>
        <taxon>Actinomycetes</taxon>
        <taxon>Mycobacteriales</taxon>
        <taxon>Corynebacteriaceae</taxon>
        <taxon>Corynebacterium</taxon>
    </lineage>
</organism>
<dbReference type="InterPro" id="IPR004509">
    <property type="entry name" value="Competence_ComEA_HhH"/>
</dbReference>
<dbReference type="GO" id="GO:0015627">
    <property type="term" value="C:type II protein secretion system complex"/>
    <property type="evidence" value="ECO:0007669"/>
    <property type="project" value="TreeGrafter"/>
</dbReference>
<evidence type="ECO:0000313" key="2">
    <source>
        <dbReference type="EMBL" id="SNV79399.1"/>
    </source>
</evidence>
<proteinExistence type="predicted"/>
<keyword evidence="2" id="KW-0238">DNA-binding</keyword>
<dbReference type="InterPro" id="IPR019554">
    <property type="entry name" value="Soluble_ligand-bd"/>
</dbReference>